<accession>A0ABY1TYL6</accession>
<keyword evidence="2" id="KW-1185">Reference proteome</keyword>
<comment type="caution">
    <text evidence="1">The sequence shown here is derived from an EMBL/GenBank/DDBJ whole genome shotgun (WGS) entry which is preliminary data.</text>
</comment>
<dbReference type="Proteomes" id="UP000234181">
    <property type="component" value="Unassembled WGS sequence"/>
</dbReference>
<name>A0ABY1TYL6_XANCH</name>
<evidence type="ECO:0000313" key="2">
    <source>
        <dbReference type="Proteomes" id="UP000234181"/>
    </source>
</evidence>
<dbReference type="EMBL" id="OCYT01000158">
    <property type="protein sequence ID" value="SON89674.1"/>
    <property type="molecule type" value="Genomic_DNA"/>
</dbReference>
<reference evidence="1 2" key="1">
    <citation type="submission" date="2017-10" db="EMBL/GenBank/DDBJ databases">
        <authorList>
            <person name="Regsiter A."/>
            <person name="William W."/>
        </authorList>
    </citation>
    <scope>NUCLEOTIDE SEQUENCE [LARGE SCALE GENOMIC DNA]</scope>
    <source>
        <strain evidence="1 2">CFBP6984</strain>
    </source>
</reference>
<proteinExistence type="predicted"/>
<gene>
    <name evidence="1" type="ORF">XAP6984_970033</name>
</gene>
<evidence type="ECO:0000313" key="1">
    <source>
        <dbReference type="EMBL" id="SON89674.1"/>
    </source>
</evidence>
<sequence>MRVLAWVGGGGWWSGCLVGDQAPGAPWPPDFTRCLAPYPDPNPSPDGRGAQDLLLFGQGFGSCLPMQSRFSPEASPAMLLLFANLIPRHFPADMSPGKRLAGEMDGFA</sequence>
<protein>
    <recommendedName>
        <fullName evidence="3">Secreted protein</fullName>
    </recommendedName>
</protein>
<dbReference type="PROSITE" id="PS51257">
    <property type="entry name" value="PROKAR_LIPOPROTEIN"/>
    <property type="match status" value="1"/>
</dbReference>
<organism evidence="1 2">
    <name type="scientific">Xanthomonas campestris pv. phaseoli</name>
    <dbReference type="NCBI Taxonomy" id="317013"/>
    <lineage>
        <taxon>Bacteria</taxon>
        <taxon>Pseudomonadati</taxon>
        <taxon>Pseudomonadota</taxon>
        <taxon>Gammaproteobacteria</taxon>
        <taxon>Lysobacterales</taxon>
        <taxon>Lysobacteraceae</taxon>
        <taxon>Xanthomonas</taxon>
    </lineage>
</organism>
<evidence type="ECO:0008006" key="3">
    <source>
        <dbReference type="Google" id="ProtNLM"/>
    </source>
</evidence>